<name>A0A8S0PHC7_OLEEU</name>
<evidence type="ECO:0000256" key="3">
    <source>
        <dbReference type="PROSITE-ProRule" id="PRU00781"/>
    </source>
</evidence>
<keyword evidence="3" id="KW-0808">Transferase</keyword>
<dbReference type="InterPro" id="IPR002498">
    <property type="entry name" value="PInositol-4-P-4/5-kinase_core"/>
</dbReference>
<organism evidence="5 6">
    <name type="scientific">Olea europaea subsp. europaea</name>
    <dbReference type="NCBI Taxonomy" id="158383"/>
    <lineage>
        <taxon>Eukaryota</taxon>
        <taxon>Viridiplantae</taxon>
        <taxon>Streptophyta</taxon>
        <taxon>Embryophyta</taxon>
        <taxon>Tracheophyta</taxon>
        <taxon>Spermatophyta</taxon>
        <taxon>Magnoliopsida</taxon>
        <taxon>eudicotyledons</taxon>
        <taxon>Gunneridae</taxon>
        <taxon>Pentapetalae</taxon>
        <taxon>asterids</taxon>
        <taxon>lamiids</taxon>
        <taxon>Lamiales</taxon>
        <taxon>Oleaceae</taxon>
        <taxon>Oleeae</taxon>
        <taxon>Olea</taxon>
    </lineage>
</organism>
<dbReference type="EC" id="2.7.1.68" evidence="1"/>
<dbReference type="PROSITE" id="PS51455">
    <property type="entry name" value="PIPK"/>
    <property type="match status" value="1"/>
</dbReference>
<dbReference type="GO" id="GO:0016308">
    <property type="term" value="F:1-phosphatidylinositol-4-phosphate 5-kinase activity"/>
    <property type="evidence" value="ECO:0007669"/>
    <property type="project" value="UniProtKB-EC"/>
</dbReference>
<feature type="domain" description="PIPK" evidence="4">
    <location>
        <begin position="1"/>
        <end position="170"/>
    </location>
</feature>
<dbReference type="Gramene" id="OE9A075341T1">
    <property type="protein sequence ID" value="OE9A075341C1"/>
    <property type="gene ID" value="OE9A075341"/>
</dbReference>
<dbReference type="GO" id="GO:0046854">
    <property type="term" value="P:phosphatidylinositol phosphate biosynthetic process"/>
    <property type="evidence" value="ECO:0007669"/>
    <property type="project" value="TreeGrafter"/>
</dbReference>
<evidence type="ECO:0000259" key="4">
    <source>
        <dbReference type="PROSITE" id="PS51455"/>
    </source>
</evidence>
<keyword evidence="3" id="KW-0067">ATP-binding</keyword>
<protein>
    <recommendedName>
        <fullName evidence="1">1-phosphatidylinositol-4-phosphate 5-kinase</fullName>
        <ecNumber evidence="1">2.7.1.68</ecNumber>
    </recommendedName>
</protein>
<evidence type="ECO:0000313" key="5">
    <source>
        <dbReference type="EMBL" id="CAA2952353.1"/>
    </source>
</evidence>
<proteinExistence type="predicted"/>
<dbReference type="InterPro" id="IPR023610">
    <property type="entry name" value="PInositol-4/5-P-5/4-kinase"/>
</dbReference>
<dbReference type="SUPFAM" id="SSF56104">
    <property type="entry name" value="SAICAR synthase-like"/>
    <property type="match status" value="1"/>
</dbReference>
<gene>
    <name evidence="5" type="ORF">OLEA9_A075341</name>
</gene>
<dbReference type="PANTHER" id="PTHR23086">
    <property type="entry name" value="PHOSPHATIDYLINOSITOL-4-PHOSPHATE 5-KINASE"/>
    <property type="match status" value="1"/>
</dbReference>
<dbReference type="Proteomes" id="UP000594638">
    <property type="component" value="Unassembled WGS sequence"/>
</dbReference>
<dbReference type="GO" id="GO:0005524">
    <property type="term" value="F:ATP binding"/>
    <property type="evidence" value="ECO:0007669"/>
    <property type="project" value="UniProtKB-UniRule"/>
</dbReference>
<dbReference type="AlphaFoldDB" id="A0A8S0PHC7"/>
<dbReference type="GO" id="GO:0005886">
    <property type="term" value="C:plasma membrane"/>
    <property type="evidence" value="ECO:0007669"/>
    <property type="project" value="TreeGrafter"/>
</dbReference>
<dbReference type="InterPro" id="IPR027483">
    <property type="entry name" value="PInositol-4-P-4/5-kinase_C_sf"/>
</dbReference>
<keyword evidence="2 3" id="KW-0418">Kinase</keyword>
<evidence type="ECO:0000256" key="2">
    <source>
        <dbReference type="ARBA" id="ARBA00022777"/>
    </source>
</evidence>
<sequence>MIHTRYDLYGSTFGRLTDKPESEIDATTTIKELDFDFIFRLQKTWFQDFCRQVDRDCEFLERERIMDYSLLVGLHFTDASHDDHTPSGAITPVDNCSSETDSVPRLSRADVDQFLLDPTRWASIRLGFNMPARVERTERKNDIEIQLVEEPTGEYNDVIMFFGIIDILQD</sequence>
<dbReference type="Gene3D" id="3.30.810.10">
    <property type="entry name" value="2-Layer Sandwich"/>
    <property type="match status" value="1"/>
</dbReference>
<accession>A0A8S0PHC7</accession>
<dbReference type="SMART" id="SM00330">
    <property type="entry name" value="PIPKc"/>
    <property type="match status" value="1"/>
</dbReference>
<evidence type="ECO:0000256" key="1">
    <source>
        <dbReference type="ARBA" id="ARBA00012172"/>
    </source>
</evidence>
<dbReference type="OrthoDB" id="70770at2759"/>
<comment type="caution">
    <text evidence="5">The sequence shown here is derived from an EMBL/GenBank/DDBJ whole genome shotgun (WGS) entry which is preliminary data.</text>
</comment>
<dbReference type="PANTHER" id="PTHR23086:SF29">
    <property type="entry name" value="PHOSPHATIDYLINOSITOL 4-PHOSPHATE 5-KINASE 4"/>
    <property type="match status" value="1"/>
</dbReference>
<keyword evidence="6" id="KW-1185">Reference proteome</keyword>
<keyword evidence="3" id="KW-0547">Nucleotide-binding</keyword>
<evidence type="ECO:0000313" key="6">
    <source>
        <dbReference type="Proteomes" id="UP000594638"/>
    </source>
</evidence>
<reference evidence="5 6" key="1">
    <citation type="submission" date="2019-12" db="EMBL/GenBank/DDBJ databases">
        <authorList>
            <person name="Alioto T."/>
            <person name="Alioto T."/>
            <person name="Gomez Garrido J."/>
        </authorList>
    </citation>
    <scope>NUCLEOTIDE SEQUENCE [LARGE SCALE GENOMIC DNA]</scope>
</reference>
<dbReference type="Pfam" id="PF01504">
    <property type="entry name" value="PIP5K"/>
    <property type="match status" value="1"/>
</dbReference>
<dbReference type="EMBL" id="CACTIH010000082">
    <property type="protein sequence ID" value="CAA2952353.1"/>
    <property type="molecule type" value="Genomic_DNA"/>
</dbReference>